<evidence type="ECO:0000256" key="3">
    <source>
        <dbReference type="ARBA" id="ARBA00022643"/>
    </source>
</evidence>
<dbReference type="PANTHER" id="PTHR43425:SF2">
    <property type="entry name" value="OXYGEN-INSENSITIVE NADPH NITROREDUCTASE"/>
    <property type="match status" value="1"/>
</dbReference>
<keyword evidence="4" id="KW-0560">Oxidoreductase</keyword>
<keyword evidence="3" id="KW-0288">FMN</keyword>
<comment type="similarity">
    <text evidence="1">Belongs to the flavin oxidoreductase frp family.</text>
</comment>
<organism evidence="6 7">
    <name type="scientific">Aspergillus niger</name>
    <dbReference type="NCBI Taxonomy" id="5061"/>
    <lineage>
        <taxon>Eukaryota</taxon>
        <taxon>Fungi</taxon>
        <taxon>Dikarya</taxon>
        <taxon>Ascomycota</taxon>
        <taxon>Pezizomycotina</taxon>
        <taxon>Eurotiomycetes</taxon>
        <taxon>Eurotiomycetidae</taxon>
        <taxon>Eurotiales</taxon>
        <taxon>Aspergillaceae</taxon>
        <taxon>Aspergillus</taxon>
        <taxon>Aspergillus subgen. Circumdati</taxon>
    </lineage>
</organism>
<dbReference type="Proteomes" id="UP000068243">
    <property type="component" value="Unassembled WGS sequence"/>
</dbReference>
<dbReference type="VEuPathDB" id="FungiDB:M747DRAFT_59955"/>
<evidence type="ECO:0000259" key="5">
    <source>
        <dbReference type="Pfam" id="PF00881"/>
    </source>
</evidence>
<dbReference type="GO" id="GO:0016491">
    <property type="term" value="F:oxidoreductase activity"/>
    <property type="evidence" value="ECO:0007669"/>
    <property type="project" value="UniProtKB-KW"/>
</dbReference>
<dbReference type="VEuPathDB" id="FungiDB:An03g01490"/>
<dbReference type="InterPro" id="IPR000415">
    <property type="entry name" value="Nitroreductase-like"/>
</dbReference>
<accession>A0A100IAU6</accession>
<dbReference type="InterPro" id="IPR029479">
    <property type="entry name" value="Nitroreductase"/>
</dbReference>
<dbReference type="PANTHER" id="PTHR43425">
    <property type="entry name" value="OXYGEN-INSENSITIVE NADPH NITROREDUCTASE"/>
    <property type="match status" value="1"/>
</dbReference>
<reference evidence="7" key="1">
    <citation type="journal article" date="2016" name="Genome Announc.">
        <title>Draft genome sequence of Aspergillus niger strain An76.</title>
        <authorList>
            <person name="Gong W."/>
            <person name="Cheng Z."/>
            <person name="Zhang H."/>
            <person name="Liu L."/>
            <person name="Gao P."/>
            <person name="Wang L."/>
        </authorList>
    </citation>
    <scope>NUCLEOTIDE SEQUENCE [LARGE SCALE GENOMIC DNA]</scope>
    <source>
        <strain evidence="7">An76</strain>
    </source>
</reference>
<dbReference type="Pfam" id="PF00881">
    <property type="entry name" value="Nitroreductase"/>
    <property type="match status" value="1"/>
</dbReference>
<evidence type="ECO:0000256" key="4">
    <source>
        <dbReference type="ARBA" id="ARBA00023002"/>
    </source>
</evidence>
<evidence type="ECO:0000256" key="1">
    <source>
        <dbReference type="ARBA" id="ARBA00008366"/>
    </source>
</evidence>
<dbReference type="SUPFAM" id="SSF55469">
    <property type="entry name" value="FMN-dependent nitroreductase-like"/>
    <property type="match status" value="1"/>
</dbReference>
<dbReference type="VEuPathDB" id="FungiDB:ASPNIDRAFT2_1219708"/>
<dbReference type="PIRSF" id="PIRSF005426">
    <property type="entry name" value="Frp"/>
    <property type="match status" value="1"/>
</dbReference>
<comment type="caution">
    <text evidence="6">The sequence shown here is derived from an EMBL/GenBank/DDBJ whole genome shotgun (WGS) entry which is preliminary data.</text>
</comment>
<dbReference type="InterPro" id="IPR016446">
    <property type="entry name" value="Flavin_OxRdtase_Frp"/>
</dbReference>
<dbReference type="VEuPathDB" id="FungiDB:ATCC64974_83500"/>
<name>A0A100IAU6_ASPNG</name>
<dbReference type="EMBL" id="BCMY01000003">
    <property type="protein sequence ID" value="GAQ37844.1"/>
    <property type="molecule type" value="Genomic_DNA"/>
</dbReference>
<keyword evidence="2" id="KW-0285">Flavoprotein</keyword>
<protein>
    <recommendedName>
        <fullName evidence="5">Nitroreductase domain-containing protein</fullName>
    </recommendedName>
</protein>
<evidence type="ECO:0000256" key="2">
    <source>
        <dbReference type="ARBA" id="ARBA00022630"/>
    </source>
</evidence>
<evidence type="ECO:0000313" key="6">
    <source>
        <dbReference type="EMBL" id="GAQ37844.1"/>
    </source>
</evidence>
<feature type="domain" description="Nitroreductase" evidence="5">
    <location>
        <begin position="39"/>
        <end position="191"/>
    </location>
</feature>
<dbReference type="OMA" id="QHIYFPK"/>
<evidence type="ECO:0000313" key="7">
    <source>
        <dbReference type="Proteomes" id="UP000068243"/>
    </source>
</evidence>
<sequence>MENYNDANPTEAALEARYLGSEPPKATCSNSVLNAIWHHKSSRHFASDALPSGTLETLISAAQSASSSSMLQVWSAVAVQDPVRKAAAAKLCGDQDFIQHAPLMLFFCADLDRLTNISGWENQPGKALDNTDMFIMATIDTSLAAQNAALAAESMGLGICYVGGARNNAAQLSKLLHLPNRAIALFGMAIGIPDPVRSTSIKPRLPLKEVLHMETWDNSSQRENVKKYNQGLSDFYEWHHMGGRKSWATFVAGLMASGELDGREKIMQTLQETGFKFH</sequence>
<dbReference type="AlphaFoldDB" id="A0A100IAU6"/>
<gene>
    <name evidence="6" type="ORF">ABL_02343</name>
</gene>
<proteinExistence type="inferred from homology"/>
<dbReference type="OrthoDB" id="2094932at2759"/>
<dbReference type="Gene3D" id="3.40.109.10">
    <property type="entry name" value="NADH Oxidase"/>
    <property type="match status" value="1"/>
</dbReference>